<evidence type="ECO:0000259" key="3">
    <source>
        <dbReference type="Pfam" id="PF25963"/>
    </source>
</evidence>
<comment type="caution">
    <text evidence="4">The sequence shown here is derived from an EMBL/GenBank/DDBJ whole genome shotgun (WGS) entry which is preliminary data.</text>
</comment>
<feature type="domain" description="p-hydroxybenzoic acid efflux pump subunit AaeA-like beta-barrel" evidence="3">
    <location>
        <begin position="248"/>
        <end position="343"/>
    </location>
</feature>
<evidence type="ECO:0000313" key="5">
    <source>
        <dbReference type="Proteomes" id="UP000245212"/>
    </source>
</evidence>
<dbReference type="InterPro" id="IPR050393">
    <property type="entry name" value="MFP_Efflux_Pump"/>
</dbReference>
<organism evidence="4 5">
    <name type="scientific">Corticimicrobacter populi</name>
    <dbReference type="NCBI Taxonomy" id="2175229"/>
    <lineage>
        <taxon>Bacteria</taxon>
        <taxon>Pseudomonadati</taxon>
        <taxon>Pseudomonadota</taxon>
        <taxon>Betaproteobacteria</taxon>
        <taxon>Burkholderiales</taxon>
        <taxon>Alcaligenaceae</taxon>
        <taxon>Corticimicrobacter</taxon>
    </lineage>
</organism>
<dbReference type="Pfam" id="PF25963">
    <property type="entry name" value="Beta-barrel_AAEA"/>
    <property type="match status" value="1"/>
</dbReference>
<dbReference type="InterPro" id="IPR058625">
    <property type="entry name" value="MdtA-like_BSH"/>
</dbReference>
<dbReference type="AlphaFoldDB" id="A0A2V1K0U2"/>
<dbReference type="Proteomes" id="UP000245212">
    <property type="component" value="Unassembled WGS sequence"/>
</dbReference>
<feature type="domain" description="Multidrug resistance protein MdtA-like barrel-sandwich hybrid" evidence="2">
    <location>
        <begin position="50"/>
        <end position="238"/>
    </location>
</feature>
<keyword evidence="5" id="KW-1185">Reference proteome</keyword>
<name>A0A2V1K0U2_9BURK</name>
<dbReference type="Gene3D" id="2.40.50.100">
    <property type="match status" value="1"/>
</dbReference>
<dbReference type="PANTHER" id="PTHR30367">
    <property type="entry name" value="P-HYDROXYBENZOIC ACID EFFLUX PUMP SUBUNIT AAEA-RELATED"/>
    <property type="match status" value="1"/>
</dbReference>
<sequence>MTTSAQRSSKRPAAIAVAVLLIGITLIAAIAYLRHDELNPLSEDAALQANIVHISAAVPGQLIELAVEEGARVKRGDLLFRLDPTVYELQLQQAEAGLEMAQAVLSTRGRQIRAEAANAAIADEQITRARTNLELAERTLRRLQPLAAKGYVPQQQLDTAATAERDARISLTQALSQAEAARELVGEMEAAEAAVTQAQATLGLARKALADTEVHALNDGLVVGLLVSPGERLAPGQSLFTLINSERWYATAFFRETDLLAIRGGNCAVVYTMIDPTRRIEGRVDSIGWGVNNEDMISLPRALPYVQKSLNWVRVAQRFPVRILLQDPPEDLMRMGASATVAVRPGVDC</sequence>
<accession>A0A2V1K0U2</accession>
<keyword evidence="1" id="KW-0812">Transmembrane</keyword>
<dbReference type="PANTHER" id="PTHR30367:SF1">
    <property type="entry name" value="MULTIDRUG RESISTANCE PROTEIN MDTN"/>
    <property type="match status" value="1"/>
</dbReference>
<keyword evidence="1" id="KW-1133">Transmembrane helix</keyword>
<gene>
    <name evidence="4" type="ORF">DD235_09955</name>
</gene>
<proteinExistence type="predicted"/>
<dbReference type="Pfam" id="PF25917">
    <property type="entry name" value="BSH_RND"/>
    <property type="match status" value="1"/>
</dbReference>
<evidence type="ECO:0000313" key="4">
    <source>
        <dbReference type="EMBL" id="PWF23294.1"/>
    </source>
</evidence>
<keyword evidence="1" id="KW-0472">Membrane</keyword>
<protein>
    <submittedName>
        <fullName evidence="4">Multidrug transporter subunit MdtN</fullName>
    </submittedName>
</protein>
<dbReference type="SUPFAM" id="SSF111369">
    <property type="entry name" value="HlyD-like secretion proteins"/>
    <property type="match status" value="2"/>
</dbReference>
<dbReference type="NCBIfam" id="NF007785">
    <property type="entry name" value="PRK10476.1"/>
    <property type="match status" value="1"/>
</dbReference>
<dbReference type="Gene3D" id="2.40.30.170">
    <property type="match status" value="1"/>
</dbReference>
<evidence type="ECO:0000256" key="1">
    <source>
        <dbReference type="SAM" id="Phobius"/>
    </source>
</evidence>
<feature type="transmembrane region" description="Helical" evidence="1">
    <location>
        <begin position="12"/>
        <end position="33"/>
    </location>
</feature>
<dbReference type="RefSeq" id="WP_109061909.1">
    <property type="nucleotide sequence ID" value="NZ_QETA01000003.1"/>
</dbReference>
<dbReference type="InterPro" id="IPR058634">
    <property type="entry name" value="AaeA-lik-b-barrel"/>
</dbReference>
<evidence type="ECO:0000259" key="2">
    <source>
        <dbReference type="Pfam" id="PF25917"/>
    </source>
</evidence>
<dbReference type="EMBL" id="QETA01000003">
    <property type="protein sequence ID" value="PWF23294.1"/>
    <property type="molecule type" value="Genomic_DNA"/>
</dbReference>
<reference evidence="5" key="1">
    <citation type="submission" date="2018-05" db="EMBL/GenBank/DDBJ databases">
        <authorList>
            <person name="Li Y."/>
        </authorList>
    </citation>
    <scope>NUCLEOTIDE SEQUENCE [LARGE SCALE GENOMIC DNA]</scope>
    <source>
        <strain evidence="5">3d-2-2</strain>
    </source>
</reference>